<dbReference type="SUPFAM" id="SSF55785">
    <property type="entry name" value="PYP-like sensor domain (PAS domain)"/>
    <property type="match status" value="1"/>
</dbReference>
<dbReference type="InterPro" id="IPR003594">
    <property type="entry name" value="HATPase_dom"/>
</dbReference>
<dbReference type="InterPro" id="IPR003661">
    <property type="entry name" value="HisK_dim/P_dom"/>
</dbReference>
<dbReference type="InterPro" id="IPR036890">
    <property type="entry name" value="HATPase_C_sf"/>
</dbReference>
<dbReference type="Gene3D" id="1.10.287.130">
    <property type="match status" value="1"/>
</dbReference>
<dbReference type="SMART" id="SM00388">
    <property type="entry name" value="HisKA"/>
    <property type="match status" value="1"/>
</dbReference>
<keyword evidence="1 2" id="KW-0597">Phosphoprotein</keyword>
<dbReference type="AlphaFoldDB" id="A0AAN7TW44"/>
<dbReference type="CDD" id="cd00130">
    <property type="entry name" value="PAS"/>
    <property type="match status" value="1"/>
</dbReference>
<dbReference type="PANTHER" id="PTHR43719">
    <property type="entry name" value="TWO-COMPONENT HISTIDINE KINASE"/>
    <property type="match status" value="1"/>
</dbReference>
<dbReference type="InterPro" id="IPR050956">
    <property type="entry name" value="2C_system_His_kinase"/>
</dbReference>
<feature type="modified residue" description="4-aspartylphosphate" evidence="2">
    <location>
        <position position="1048"/>
    </location>
</feature>
<sequence>MADLLRLPPELRVLAAHLQHDDRPCAIAAGQHELLYRNAPFRDLDLSKQTTDSLLKNLHTDGTQEGRAEWGDRDDGLKWRSTRVLDRYNTLVRTSHGSSSAEDGSGPAQPPALLQVLTPSLGPRMQFVKDFDWTAAGLGPLSSWSAAARISVMYMLGNSNPRLMIWGTARILFYNEAVLPLIGAKHPACFGRPIRHAFADIWDGIHAKIDEAMRGRPTTAKETTIMLERNGIREESQFDFSFIPVMGLDGLPVGLFVELVESTQKVRGERRRASMLHFNEVFAAAQTLDELWRVLFAGLQRAVEDVPLAMFYSVVEGQDEQESQSYPIKCVLKGITGFPPDDPRVSKSFYLDDQTLRNQDVINPCLEAWKTKQRITLRSKDSPLPEVFTAAHMKNKSGYKLQNVIVAPIRSPVDNKIFGFFLMATNPGCPLDSEYLLWTNIMTDMLTKTATLIVLPEEQRRAQRISDELNEALTRQLRLTALDAEQSEARFRRIAESAPTGMVAIRANGEPVHVNDKYLEMIGETRERYMCGVDGHYIWDDHVHPDDLERIQAVFQRIFELQEPVTVEYRSKWSTQMVDQNTGQLTTTETWFLASAFPEVDGNGNVAALLAWLMDVSHQKLSDKLVAQRLDEALENKRQTENFIDMTSHEMRNPLSAILQSADSIVSALTSIGMPILGEDMVVSPDCAEEIVDAAQTIILCAQHQKRIVDDILTLSKLDASLLIISPDPVQPPALVRKILKMYGGELRRAEIDASLWLEDSYQELQVDWIVLDSSRLLQVIINLVTNAIKFTQYSDVRKLRICLGASLRRPTGAQHHVQFIPRRPRRESQDCPDSGKGDDIYLQVAITDTGRGLSAEEMRVLFQRFGQASTKTYKQYGGSGLGLFISRELVELQGGQIGVASHPGETTFTFYVKAKRGLPTPTHEDDMRSDRNKILPIDNDPPPRPISPAPPPLHRQESLDSVWKIPATAAPVQHKKTTGPLVSNGIPDQLHVLIVEDNMVNQRVMSQQLRRADCIVHTANHGGECLSFLEATTFCSASTRLSVVLLDLEMPTMDGLTTIKHIRTWQREGRITGHVPVIAVTANARGDQIAAAISAGMDSVVTKPFRIPELLLKMKRLVANAKLENPE</sequence>
<dbReference type="InterPro" id="IPR011006">
    <property type="entry name" value="CheY-like_superfamily"/>
</dbReference>
<dbReference type="InterPro" id="IPR000014">
    <property type="entry name" value="PAS"/>
</dbReference>
<dbReference type="GO" id="GO:0000155">
    <property type="term" value="F:phosphorelay sensor kinase activity"/>
    <property type="evidence" value="ECO:0007669"/>
    <property type="project" value="InterPro"/>
</dbReference>
<evidence type="ECO:0000259" key="6">
    <source>
        <dbReference type="PROSITE" id="PS50112"/>
    </source>
</evidence>
<feature type="compositionally biased region" description="Pro residues" evidence="3">
    <location>
        <begin position="940"/>
        <end position="954"/>
    </location>
</feature>
<dbReference type="SMART" id="SM00091">
    <property type="entry name" value="PAS"/>
    <property type="match status" value="1"/>
</dbReference>
<feature type="domain" description="PAS" evidence="6">
    <location>
        <begin position="487"/>
        <end position="562"/>
    </location>
</feature>
<dbReference type="PROSITE" id="PS50112">
    <property type="entry name" value="PAS"/>
    <property type="match status" value="1"/>
</dbReference>
<dbReference type="Pfam" id="PF08447">
    <property type="entry name" value="PAS_3"/>
    <property type="match status" value="1"/>
</dbReference>
<protein>
    <submittedName>
        <fullName evidence="7">Uncharacterized protein</fullName>
    </submittedName>
</protein>
<feature type="domain" description="Response regulatory" evidence="5">
    <location>
        <begin position="992"/>
        <end position="1119"/>
    </location>
</feature>
<dbReference type="Gene3D" id="3.30.450.20">
    <property type="entry name" value="PAS domain"/>
    <property type="match status" value="2"/>
</dbReference>
<dbReference type="NCBIfam" id="TIGR00229">
    <property type="entry name" value="sensory_box"/>
    <property type="match status" value="1"/>
</dbReference>
<dbReference type="InterPro" id="IPR001789">
    <property type="entry name" value="Sig_transdc_resp-reg_receiver"/>
</dbReference>
<dbReference type="Proteomes" id="UP001310890">
    <property type="component" value="Unassembled WGS sequence"/>
</dbReference>
<dbReference type="PRINTS" id="PR00344">
    <property type="entry name" value="BCTRLSENSOR"/>
</dbReference>
<evidence type="ECO:0000259" key="4">
    <source>
        <dbReference type="PROSITE" id="PS50109"/>
    </source>
</evidence>
<dbReference type="Gene3D" id="3.40.50.2300">
    <property type="match status" value="1"/>
</dbReference>
<dbReference type="InterPro" id="IPR005467">
    <property type="entry name" value="His_kinase_dom"/>
</dbReference>
<evidence type="ECO:0000256" key="3">
    <source>
        <dbReference type="SAM" id="MobiDB-lite"/>
    </source>
</evidence>
<dbReference type="Gene3D" id="3.30.565.10">
    <property type="entry name" value="Histidine kinase-like ATPase, C-terminal domain"/>
    <property type="match status" value="1"/>
</dbReference>
<feature type="domain" description="Histidine kinase" evidence="4">
    <location>
        <begin position="646"/>
        <end position="917"/>
    </location>
</feature>
<dbReference type="Pfam" id="PF02518">
    <property type="entry name" value="HATPase_c"/>
    <property type="match status" value="1"/>
</dbReference>
<dbReference type="InterPro" id="IPR004358">
    <property type="entry name" value="Sig_transdc_His_kin-like_C"/>
</dbReference>
<dbReference type="InterPro" id="IPR035965">
    <property type="entry name" value="PAS-like_dom_sf"/>
</dbReference>
<evidence type="ECO:0000259" key="5">
    <source>
        <dbReference type="PROSITE" id="PS50110"/>
    </source>
</evidence>
<dbReference type="SUPFAM" id="SSF47384">
    <property type="entry name" value="Homodimeric domain of signal transducing histidine kinase"/>
    <property type="match status" value="1"/>
</dbReference>
<evidence type="ECO:0000256" key="2">
    <source>
        <dbReference type="PROSITE-ProRule" id="PRU00169"/>
    </source>
</evidence>
<dbReference type="InterPro" id="IPR036097">
    <property type="entry name" value="HisK_dim/P_sf"/>
</dbReference>
<dbReference type="CDD" id="cd17546">
    <property type="entry name" value="REC_hyHK_CKI1_RcsC-like"/>
    <property type="match status" value="1"/>
</dbReference>
<dbReference type="SMART" id="SM00387">
    <property type="entry name" value="HATPase_c"/>
    <property type="match status" value="1"/>
</dbReference>
<organism evidence="7 8">
    <name type="scientific">Meristemomyces frigidus</name>
    <dbReference type="NCBI Taxonomy" id="1508187"/>
    <lineage>
        <taxon>Eukaryota</taxon>
        <taxon>Fungi</taxon>
        <taxon>Dikarya</taxon>
        <taxon>Ascomycota</taxon>
        <taxon>Pezizomycotina</taxon>
        <taxon>Dothideomycetes</taxon>
        <taxon>Dothideomycetidae</taxon>
        <taxon>Mycosphaerellales</taxon>
        <taxon>Teratosphaeriaceae</taxon>
        <taxon>Meristemomyces</taxon>
    </lineage>
</organism>
<feature type="compositionally biased region" description="Basic and acidic residues" evidence="3">
    <location>
        <begin position="923"/>
        <end position="934"/>
    </location>
</feature>
<dbReference type="InterPro" id="IPR013655">
    <property type="entry name" value="PAS_fold_3"/>
</dbReference>
<dbReference type="SUPFAM" id="SSF55874">
    <property type="entry name" value="ATPase domain of HSP90 chaperone/DNA topoisomerase II/histidine kinase"/>
    <property type="match status" value="1"/>
</dbReference>
<dbReference type="SMART" id="SM00448">
    <property type="entry name" value="REC"/>
    <property type="match status" value="1"/>
</dbReference>
<dbReference type="Pfam" id="PF00512">
    <property type="entry name" value="HisKA"/>
    <property type="match status" value="1"/>
</dbReference>
<proteinExistence type="predicted"/>
<dbReference type="PROSITE" id="PS50110">
    <property type="entry name" value="RESPONSE_REGULATORY"/>
    <property type="match status" value="1"/>
</dbReference>
<dbReference type="CDD" id="cd00082">
    <property type="entry name" value="HisKA"/>
    <property type="match status" value="1"/>
</dbReference>
<reference evidence="7" key="1">
    <citation type="submission" date="2023-08" db="EMBL/GenBank/DDBJ databases">
        <title>Black Yeasts Isolated from many extreme environments.</title>
        <authorList>
            <person name="Coleine C."/>
            <person name="Stajich J.E."/>
            <person name="Selbmann L."/>
        </authorList>
    </citation>
    <scope>NUCLEOTIDE SEQUENCE</scope>
    <source>
        <strain evidence="7">CCFEE 5401</strain>
    </source>
</reference>
<comment type="caution">
    <text evidence="7">The sequence shown here is derived from an EMBL/GenBank/DDBJ whole genome shotgun (WGS) entry which is preliminary data.</text>
</comment>
<evidence type="ECO:0000256" key="1">
    <source>
        <dbReference type="ARBA" id="ARBA00022553"/>
    </source>
</evidence>
<evidence type="ECO:0000313" key="8">
    <source>
        <dbReference type="Proteomes" id="UP001310890"/>
    </source>
</evidence>
<accession>A0AAN7TW44</accession>
<name>A0AAN7TW44_9PEZI</name>
<dbReference type="Pfam" id="PF00072">
    <property type="entry name" value="Response_reg"/>
    <property type="match status" value="1"/>
</dbReference>
<dbReference type="PROSITE" id="PS50109">
    <property type="entry name" value="HIS_KIN"/>
    <property type="match status" value="1"/>
</dbReference>
<dbReference type="SUPFAM" id="SSF52172">
    <property type="entry name" value="CheY-like"/>
    <property type="match status" value="1"/>
</dbReference>
<dbReference type="EMBL" id="JAVRRL010000005">
    <property type="protein sequence ID" value="KAK5117379.1"/>
    <property type="molecule type" value="Genomic_DNA"/>
</dbReference>
<dbReference type="PANTHER" id="PTHR43719:SF30">
    <property type="entry name" value="TWO-COMPONENT SYSTEM RESPONSE REGULATOR"/>
    <property type="match status" value="1"/>
</dbReference>
<evidence type="ECO:0000313" key="7">
    <source>
        <dbReference type="EMBL" id="KAK5117379.1"/>
    </source>
</evidence>
<gene>
    <name evidence="7" type="ORF">LTR62_005997</name>
</gene>
<feature type="region of interest" description="Disordered" evidence="3">
    <location>
        <begin position="920"/>
        <end position="957"/>
    </location>
</feature>